<accession>A0AAW1KZU7</accession>
<gene>
    <name evidence="3" type="ORF">RND81_05G113100</name>
</gene>
<dbReference type="AlphaFoldDB" id="A0AAW1KZU7"/>
<dbReference type="InterPro" id="IPR036397">
    <property type="entry name" value="RNaseH_sf"/>
</dbReference>
<evidence type="ECO:0000256" key="2">
    <source>
        <dbReference type="ARBA" id="ARBA00022801"/>
    </source>
</evidence>
<dbReference type="GO" id="GO:0005634">
    <property type="term" value="C:nucleus"/>
    <property type="evidence" value="ECO:0007669"/>
    <property type="project" value="TreeGrafter"/>
</dbReference>
<keyword evidence="2" id="KW-0378">Hydrolase</keyword>
<dbReference type="SUPFAM" id="SSF53098">
    <property type="entry name" value="Ribonuclease H-like"/>
    <property type="match status" value="1"/>
</dbReference>
<dbReference type="EMBL" id="JBDFQZ010000005">
    <property type="protein sequence ID" value="KAK9724979.1"/>
    <property type="molecule type" value="Genomic_DNA"/>
</dbReference>
<keyword evidence="1" id="KW-0540">Nuclease</keyword>
<comment type="caution">
    <text evidence="3">The sequence shown here is derived from an EMBL/GenBank/DDBJ whole genome shotgun (WGS) entry which is preliminary data.</text>
</comment>
<reference evidence="3" key="1">
    <citation type="submission" date="2024-03" db="EMBL/GenBank/DDBJ databases">
        <title>WGS assembly of Saponaria officinalis var. Norfolk2.</title>
        <authorList>
            <person name="Jenkins J."/>
            <person name="Shu S."/>
            <person name="Grimwood J."/>
            <person name="Barry K."/>
            <person name="Goodstein D."/>
            <person name="Schmutz J."/>
            <person name="Leebens-Mack J."/>
            <person name="Osbourn A."/>
        </authorList>
    </citation>
    <scope>NUCLEOTIDE SEQUENCE [LARGE SCALE GENOMIC DNA]</scope>
    <source>
        <strain evidence="3">JIC</strain>
    </source>
</reference>
<dbReference type="GO" id="GO:0005737">
    <property type="term" value="C:cytoplasm"/>
    <property type="evidence" value="ECO:0007669"/>
    <property type="project" value="TreeGrafter"/>
</dbReference>
<name>A0AAW1KZU7_SAPOF</name>
<dbReference type="Proteomes" id="UP001443914">
    <property type="component" value="Unassembled WGS sequence"/>
</dbReference>
<keyword evidence="4" id="KW-1185">Reference proteome</keyword>
<dbReference type="InterPro" id="IPR012337">
    <property type="entry name" value="RNaseH-like_sf"/>
</dbReference>
<sequence length="225" mass="25633">MAITVTEYPSSCASSRLYLVNIHNIATINTTVTAHPVVVHYWLRYILRRPRLLFSLGVHFPPPTPTTTTNDRPASVLQLSVHHYCLIFQFSHAAYVPGILRWVLFQPWITVVGLYTQIDTIGMALSRHRLRMWPGMLVDLRELATDREGRQLRSGFLIAEIVRRAIGVDMEWDWDVCQSDWDAEVLSVGQVKHAAVYGYACYEIGVVTRAWMYPRLLPGLLAVLG</sequence>
<dbReference type="PANTHER" id="PTHR13620">
    <property type="entry name" value="3-5 EXONUCLEASE"/>
    <property type="match status" value="1"/>
</dbReference>
<dbReference type="InterPro" id="IPR051132">
    <property type="entry name" value="3-5_Exonuclease_domain"/>
</dbReference>
<evidence type="ECO:0000256" key="1">
    <source>
        <dbReference type="ARBA" id="ARBA00022722"/>
    </source>
</evidence>
<evidence type="ECO:0000313" key="3">
    <source>
        <dbReference type="EMBL" id="KAK9724979.1"/>
    </source>
</evidence>
<dbReference type="GO" id="GO:0008408">
    <property type="term" value="F:3'-5' exonuclease activity"/>
    <property type="evidence" value="ECO:0007669"/>
    <property type="project" value="TreeGrafter"/>
</dbReference>
<protein>
    <submittedName>
        <fullName evidence="3">Uncharacterized protein</fullName>
    </submittedName>
</protein>
<dbReference type="PANTHER" id="PTHR13620:SF59">
    <property type="entry name" value="POLYNUCLEOTIDYL TRANSFERASE, RIBONUCLEASE H-LIKE SUPERFAMILY PROTEIN"/>
    <property type="match status" value="1"/>
</dbReference>
<organism evidence="3 4">
    <name type="scientific">Saponaria officinalis</name>
    <name type="common">Common soapwort</name>
    <name type="synonym">Lychnis saponaria</name>
    <dbReference type="NCBI Taxonomy" id="3572"/>
    <lineage>
        <taxon>Eukaryota</taxon>
        <taxon>Viridiplantae</taxon>
        <taxon>Streptophyta</taxon>
        <taxon>Embryophyta</taxon>
        <taxon>Tracheophyta</taxon>
        <taxon>Spermatophyta</taxon>
        <taxon>Magnoliopsida</taxon>
        <taxon>eudicotyledons</taxon>
        <taxon>Gunneridae</taxon>
        <taxon>Pentapetalae</taxon>
        <taxon>Caryophyllales</taxon>
        <taxon>Caryophyllaceae</taxon>
        <taxon>Caryophylleae</taxon>
        <taxon>Saponaria</taxon>
    </lineage>
</organism>
<dbReference type="Gene3D" id="3.30.420.10">
    <property type="entry name" value="Ribonuclease H-like superfamily/Ribonuclease H"/>
    <property type="match status" value="1"/>
</dbReference>
<proteinExistence type="predicted"/>
<dbReference type="GO" id="GO:0003676">
    <property type="term" value="F:nucleic acid binding"/>
    <property type="evidence" value="ECO:0007669"/>
    <property type="project" value="InterPro"/>
</dbReference>
<evidence type="ECO:0000313" key="4">
    <source>
        <dbReference type="Proteomes" id="UP001443914"/>
    </source>
</evidence>